<dbReference type="EMBL" id="PVEM01000028">
    <property type="protein sequence ID" value="PTD01987.1"/>
    <property type="molecule type" value="Genomic_DNA"/>
</dbReference>
<organism evidence="1 3">
    <name type="scientific">Fusarium culmorum</name>
    <dbReference type="NCBI Taxonomy" id="5516"/>
    <lineage>
        <taxon>Eukaryota</taxon>
        <taxon>Fungi</taxon>
        <taxon>Dikarya</taxon>
        <taxon>Ascomycota</taxon>
        <taxon>Pezizomycotina</taxon>
        <taxon>Sordariomycetes</taxon>
        <taxon>Hypocreomycetidae</taxon>
        <taxon>Hypocreales</taxon>
        <taxon>Nectriaceae</taxon>
        <taxon>Fusarium</taxon>
    </lineage>
</organism>
<protein>
    <submittedName>
        <fullName evidence="1">Uncharacterized protein</fullName>
    </submittedName>
</protein>
<dbReference type="OMA" id="SACPSWN"/>
<evidence type="ECO:0000313" key="3">
    <source>
        <dbReference type="Proteomes" id="UP000241587"/>
    </source>
</evidence>
<keyword evidence="3" id="KW-1185">Reference proteome</keyword>
<reference evidence="2" key="2">
    <citation type="submission" date="2020-11" db="EMBL/GenBank/DDBJ databases">
        <title>The chromosome-scale genome resource for two endophytic Fusarium species: F. culmorum and F. pseudograminearum.</title>
        <authorList>
            <person name="Yuan Z."/>
        </authorList>
    </citation>
    <scope>NUCLEOTIDE SEQUENCE</scope>
    <source>
        <strain evidence="2">Class2-1B</strain>
    </source>
</reference>
<evidence type="ECO:0000313" key="2">
    <source>
        <dbReference type="EMBL" id="QPC63977.1"/>
    </source>
</evidence>
<reference evidence="1 3" key="1">
    <citation type="submission" date="2018-02" db="EMBL/GenBank/DDBJ databases">
        <title>Fusarium culmorum secondary metabolites in fungal-bacterial-plant interactions.</title>
        <authorList>
            <person name="Schmidt R."/>
        </authorList>
    </citation>
    <scope>NUCLEOTIDE SEQUENCE [LARGE SCALE GENOMIC DNA]</scope>
    <source>
        <strain evidence="1 3">PV</strain>
    </source>
</reference>
<dbReference type="EMBL" id="CP064749">
    <property type="protein sequence ID" value="QPC63977.1"/>
    <property type="molecule type" value="Genomic_DNA"/>
</dbReference>
<dbReference type="AlphaFoldDB" id="A0A2T4GEJ3"/>
<proteinExistence type="predicted"/>
<accession>A0A2T4GEJ3</accession>
<evidence type="ECO:0000313" key="1">
    <source>
        <dbReference type="EMBL" id="PTD01987.1"/>
    </source>
</evidence>
<dbReference type="OrthoDB" id="10333906at2759"/>
<dbReference type="Proteomes" id="UP000663297">
    <property type="component" value="Chromosome 3"/>
</dbReference>
<gene>
    <name evidence="1" type="ORF">FCULG_00009999</name>
    <name evidence="2" type="ORF">HYE67_006208</name>
</gene>
<sequence length="126" mass="14052">MELDMGSITNRRNTTSACPSWNHAKVKHKNLKFCYERVHTSVKGENDRPAPTIAGQRVTLDQARSRGVPRTTRDHIRTAAICKAQAQAKPTAQLNEVYLTPGGRPFPRELQWSGRTAPDLPACIEC</sequence>
<name>A0A2T4GEJ3_FUSCU</name>
<dbReference type="Proteomes" id="UP000241587">
    <property type="component" value="Unassembled WGS sequence"/>
</dbReference>